<dbReference type="SUPFAM" id="SSF53383">
    <property type="entry name" value="PLP-dependent transferases"/>
    <property type="match status" value="1"/>
</dbReference>
<evidence type="ECO:0000256" key="7">
    <source>
        <dbReference type="ARBA" id="ARBA00022898"/>
    </source>
</evidence>
<keyword evidence="5" id="KW-0812">Transmembrane</keyword>
<keyword evidence="9" id="KW-1133">Transmembrane helix</keyword>
<dbReference type="InterPro" id="IPR015424">
    <property type="entry name" value="PyrdxlP-dep_Trfase"/>
</dbReference>
<dbReference type="EC" id="4.1.2.27" evidence="14"/>
<evidence type="ECO:0000256" key="3">
    <source>
        <dbReference type="ARBA" id="ARBA00004760"/>
    </source>
</evidence>
<keyword evidence="8" id="KW-0746">Sphingolipid metabolism</keyword>
<dbReference type="SUPFAM" id="SSF81383">
    <property type="entry name" value="F-box domain"/>
    <property type="match status" value="1"/>
</dbReference>
<dbReference type="InterPro" id="IPR015422">
    <property type="entry name" value="PyrdxlP-dep_Trfase_small"/>
</dbReference>
<comment type="caution">
    <text evidence="18">The sequence shown here is derived from an EMBL/GenBank/DDBJ whole genome shotgun (WGS) entry which is preliminary data.</text>
</comment>
<comment type="similarity">
    <text evidence="13">Belongs to the group II decarboxylase family. Sphingosine-1-phosphate lyase subfamily.</text>
</comment>
<dbReference type="InterPro" id="IPR032675">
    <property type="entry name" value="LRR_dom_sf"/>
</dbReference>
<proteinExistence type="inferred from homology"/>
<name>A0A821GR88_9BILA</name>
<dbReference type="PROSITE" id="PS50181">
    <property type="entry name" value="FBOX"/>
    <property type="match status" value="1"/>
</dbReference>
<dbReference type="GO" id="GO:0008117">
    <property type="term" value="F:sphinganine-1-phosphate aldolase activity"/>
    <property type="evidence" value="ECO:0007669"/>
    <property type="project" value="UniProtKB-EC"/>
</dbReference>
<dbReference type="InterPro" id="IPR002129">
    <property type="entry name" value="PyrdxlP-dep_de-COase"/>
</dbReference>
<keyword evidence="12" id="KW-0456">Lyase</keyword>
<dbReference type="InterPro" id="IPR001810">
    <property type="entry name" value="F-box_dom"/>
</dbReference>
<dbReference type="GO" id="GO:0019752">
    <property type="term" value="P:carboxylic acid metabolic process"/>
    <property type="evidence" value="ECO:0007669"/>
    <property type="project" value="InterPro"/>
</dbReference>
<reference evidence="18" key="1">
    <citation type="submission" date="2021-02" db="EMBL/GenBank/DDBJ databases">
        <authorList>
            <person name="Nowell W R."/>
        </authorList>
    </citation>
    <scope>NUCLEOTIDE SEQUENCE</scope>
</reference>
<accession>A0A821GR88</accession>
<sequence length="1090" mass="125020">MTDLPVELIYPILDFLHAEDILFTFRLVCRQFYRIVENYDRLKIQLRRKTSKAVIQRLCRVVRPKNVTSLLFEKSHLNPDNIECFFQSAAIDQFNRLRSLTLNNIETDDLERFVTPLSTLTSVTVNMKANSGRRYYIVVPCLTRIINLENIRQLTLDINSRVINAISWPKNCTIEQLTLRCCSYRQFCNIFDRSSNLKDFILDDNFTGDLDSSIRPKTCRSLTSLTLKEIDLPMEELEFFLSLHPRLISLTLTTEQNVSWNTFQHFSRWEKFLQLTLPLLKNFNFSMSNQCDQFENVESILSPLCTSFWLETKRWFFTCQYTEGSSFKTIQLYSSAYSTAQFPDSLNRANLSYAITTMSSGNQPNRSRMWSARVNLDWMINAIITNTFKVPDQHYFRHVTCLAFDVDANPEWWPVDALQEISTWIDLSQLHEIWILETSPYELQFDDIKFLLAQAPQVRTFGLAYNGLPSRIIHIGSVVSGRIDHLKIRDADILCVKTTLEYIKHVSTITFQQLIDGSTVLADIIGYLTRQNIKFNKILQDYEPQLNFFREKTRLFNEHLIDSFSPLQLITITFLVTTICLSAYQFLFEHDEDLFARIRQTLFTTDRRLPFVQRKINEARAATLKSVCDDMAKSIAGHEFTTVLPQQGLSQEKLIQKLEEYRKLEKFSFQSGKISGCVYKLAKPDMTEIYNKVFALFGETNPLHVDVFPDIRTMEAETVRCVATMFHGDTDVCGTMTSGGTESILMACKTYRDLAIAKGISKPEIVMPITAHPAFNKASNYFKMKLKRIPLNPQTREVDLKKMRQAINENTCMIVGSAPNFPHGTIDPIEEISKIAMEYEVPLHVDACLGGFLIAFMDQAGFPLKPFDFRLPSVTSISCDTHKYGFTPKGTSVILYRNSELRLHQFFAVADWPGGIYGSPTVAGSRSGYLIACCWATLMYYGIEGYVKETRKIIQVARDIADGWNKIDGVYLLHQPDVSVVAISSNKFNIYYLFDGLHAKGWHLIGLQNPPGIHIAVTQMHTQPGIVDKLLEDTRQCVEEILKSNTKKDTITAVIYGTNQKIPDKSLICDMTKLYIGSWYETNLDTATVG</sequence>
<protein>
    <recommendedName>
        <fullName evidence="14">sphinganine-1-phosphate aldolase</fullName>
        <ecNumber evidence="14">4.1.2.27</ecNumber>
    </recommendedName>
    <alternativeName>
        <fullName evidence="15">Sphingosine-1-phosphate aldolase</fullName>
    </alternativeName>
</protein>
<comment type="cofactor">
    <cofactor evidence="1 16">
        <name>pyridoxal 5'-phosphate</name>
        <dbReference type="ChEBI" id="CHEBI:597326"/>
    </cofactor>
</comment>
<evidence type="ECO:0000256" key="15">
    <source>
        <dbReference type="ARBA" id="ARBA00042568"/>
    </source>
</evidence>
<dbReference type="InterPro" id="IPR050477">
    <property type="entry name" value="GrpII_AminoAcid_Decarb"/>
</dbReference>
<dbReference type="AlphaFoldDB" id="A0A821GR88"/>
<feature type="domain" description="F-box" evidence="17">
    <location>
        <begin position="1"/>
        <end position="46"/>
    </location>
</feature>
<dbReference type="PANTHER" id="PTHR42735">
    <property type="match status" value="1"/>
</dbReference>
<dbReference type="SUPFAM" id="SSF52047">
    <property type="entry name" value="RNI-like"/>
    <property type="match status" value="1"/>
</dbReference>
<dbReference type="Gene3D" id="6.10.140.2150">
    <property type="match status" value="1"/>
</dbReference>
<dbReference type="GO" id="GO:0030170">
    <property type="term" value="F:pyridoxal phosphate binding"/>
    <property type="evidence" value="ECO:0007669"/>
    <property type="project" value="InterPro"/>
</dbReference>
<dbReference type="InterPro" id="IPR036047">
    <property type="entry name" value="F-box-like_dom_sf"/>
</dbReference>
<gene>
    <name evidence="18" type="ORF">QYT958_LOCUS16053</name>
</gene>
<evidence type="ECO:0000256" key="16">
    <source>
        <dbReference type="PIRSR" id="PIRSR602129-50"/>
    </source>
</evidence>
<evidence type="ECO:0000313" key="18">
    <source>
        <dbReference type="EMBL" id="CAF4670943.1"/>
    </source>
</evidence>
<keyword evidence="6" id="KW-0256">Endoplasmic reticulum</keyword>
<dbReference type="InterPro" id="IPR015421">
    <property type="entry name" value="PyrdxlP-dep_Trfase_major"/>
</dbReference>
<dbReference type="EMBL" id="CAJOBR010002290">
    <property type="protein sequence ID" value="CAF4670943.1"/>
    <property type="molecule type" value="Genomic_DNA"/>
</dbReference>
<evidence type="ECO:0000256" key="14">
    <source>
        <dbReference type="ARBA" id="ARBA00038965"/>
    </source>
</evidence>
<dbReference type="Gene3D" id="3.40.640.10">
    <property type="entry name" value="Type I PLP-dependent aspartate aminotransferase-like (Major domain)"/>
    <property type="match status" value="1"/>
</dbReference>
<evidence type="ECO:0000256" key="5">
    <source>
        <dbReference type="ARBA" id="ARBA00022692"/>
    </source>
</evidence>
<dbReference type="FunFam" id="3.40.640.10:FF:000020">
    <property type="entry name" value="sphingosine-1-phosphate lyase 1"/>
    <property type="match status" value="1"/>
</dbReference>
<dbReference type="Pfam" id="PF00282">
    <property type="entry name" value="Pyridoxal_deC"/>
    <property type="match status" value="1"/>
</dbReference>
<dbReference type="CDD" id="cd09917">
    <property type="entry name" value="F-box_SF"/>
    <property type="match status" value="1"/>
</dbReference>
<evidence type="ECO:0000256" key="10">
    <source>
        <dbReference type="ARBA" id="ARBA00023098"/>
    </source>
</evidence>
<evidence type="ECO:0000256" key="2">
    <source>
        <dbReference type="ARBA" id="ARBA00004389"/>
    </source>
</evidence>
<evidence type="ECO:0000256" key="11">
    <source>
        <dbReference type="ARBA" id="ARBA00023136"/>
    </source>
</evidence>
<evidence type="ECO:0000256" key="1">
    <source>
        <dbReference type="ARBA" id="ARBA00001933"/>
    </source>
</evidence>
<keyword evidence="7 16" id="KW-0663">Pyridoxal phosphate</keyword>
<keyword evidence="11" id="KW-0472">Membrane</keyword>
<comment type="pathway">
    <text evidence="4">Sphingolipid metabolism.</text>
</comment>
<evidence type="ECO:0000256" key="12">
    <source>
        <dbReference type="ARBA" id="ARBA00023239"/>
    </source>
</evidence>
<evidence type="ECO:0000256" key="13">
    <source>
        <dbReference type="ARBA" id="ARBA00038302"/>
    </source>
</evidence>
<evidence type="ECO:0000256" key="4">
    <source>
        <dbReference type="ARBA" id="ARBA00004991"/>
    </source>
</evidence>
<comment type="subcellular location">
    <subcellularLocation>
        <location evidence="2">Endoplasmic reticulum membrane</location>
        <topology evidence="2">Single-pass membrane protein</topology>
    </subcellularLocation>
</comment>
<feature type="modified residue" description="N6-(pyridoxal phosphate)lysine" evidence="16">
    <location>
        <position position="883"/>
    </location>
</feature>
<dbReference type="GO" id="GO:0030149">
    <property type="term" value="P:sphingolipid catabolic process"/>
    <property type="evidence" value="ECO:0007669"/>
    <property type="project" value="TreeGrafter"/>
</dbReference>
<keyword evidence="10" id="KW-0443">Lipid metabolism</keyword>
<dbReference type="Pfam" id="PF00646">
    <property type="entry name" value="F-box"/>
    <property type="match status" value="1"/>
</dbReference>
<evidence type="ECO:0000313" key="19">
    <source>
        <dbReference type="Proteomes" id="UP000663848"/>
    </source>
</evidence>
<comment type="pathway">
    <text evidence="3">Lipid metabolism; sphingolipid metabolism.</text>
</comment>
<dbReference type="PANTHER" id="PTHR42735:SF6">
    <property type="entry name" value="SPHINGOSINE-1-PHOSPHATE LYASE 1"/>
    <property type="match status" value="1"/>
</dbReference>
<dbReference type="Proteomes" id="UP000663848">
    <property type="component" value="Unassembled WGS sequence"/>
</dbReference>
<dbReference type="Gene3D" id="3.80.10.10">
    <property type="entry name" value="Ribonuclease Inhibitor"/>
    <property type="match status" value="1"/>
</dbReference>
<organism evidence="18 19">
    <name type="scientific">Rotaria socialis</name>
    <dbReference type="NCBI Taxonomy" id="392032"/>
    <lineage>
        <taxon>Eukaryota</taxon>
        <taxon>Metazoa</taxon>
        <taxon>Spiralia</taxon>
        <taxon>Gnathifera</taxon>
        <taxon>Rotifera</taxon>
        <taxon>Eurotatoria</taxon>
        <taxon>Bdelloidea</taxon>
        <taxon>Philodinida</taxon>
        <taxon>Philodinidae</taxon>
        <taxon>Rotaria</taxon>
    </lineage>
</organism>
<evidence type="ECO:0000259" key="17">
    <source>
        <dbReference type="PROSITE" id="PS50181"/>
    </source>
</evidence>
<dbReference type="Gene3D" id="3.90.1150.10">
    <property type="entry name" value="Aspartate Aminotransferase, domain 1"/>
    <property type="match status" value="1"/>
</dbReference>
<evidence type="ECO:0000256" key="6">
    <source>
        <dbReference type="ARBA" id="ARBA00022824"/>
    </source>
</evidence>
<evidence type="ECO:0000256" key="9">
    <source>
        <dbReference type="ARBA" id="ARBA00022989"/>
    </source>
</evidence>
<evidence type="ECO:0000256" key="8">
    <source>
        <dbReference type="ARBA" id="ARBA00022919"/>
    </source>
</evidence>
<dbReference type="GO" id="GO:0005789">
    <property type="term" value="C:endoplasmic reticulum membrane"/>
    <property type="evidence" value="ECO:0007669"/>
    <property type="project" value="UniProtKB-SubCell"/>
</dbReference>